<accession>A0A4Y7PQ32</accession>
<evidence type="ECO:0000256" key="1">
    <source>
        <dbReference type="SAM" id="MobiDB-lite"/>
    </source>
</evidence>
<dbReference type="Proteomes" id="UP000294933">
    <property type="component" value="Unassembled WGS sequence"/>
</dbReference>
<proteinExistence type="predicted"/>
<name>A0A4Y7PQ32_9AGAM</name>
<dbReference type="AlphaFoldDB" id="A0A4Y7PQ32"/>
<evidence type="ECO:0000313" key="2">
    <source>
        <dbReference type="EMBL" id="TDL16679.1"/>
    </source>
</evidence>
<dbReference type="VEuPathDB" id="FungiDB:BD410DRAFT_614355"/>
<gene>
    <name evidence="2" type="ORF">BD410DRAFT_614355</name>
</gene>
<keyword evidence="3" id="KW-1185">Reference proteome</keyword>
<organism evidence="2 3">
    <name type="scientific">Rickenella mellea</name>
    <dbReference type="NCBI Taxonomy" id="50990"/>
    <lineage>
        <taxon>Eukaryota</taxon>
        <taxon>Fungi</taxon>
        <taxon>Dikarya</taxon>
        <taxon>Basidiomycota</taxon>
        <taxon>Agaricomycotina</taxon>
        <taxon>Agaricomycetes</taxon>
        <taxon>Hymenochaetales</taxon>
        <taxon>Rickenellaceae</taxon>
        <taxon>Rickenella</taxon>
    </lineage>
</organism>
<dbReference type="EMBL" id="ML170237">
    <property type="protein sequence ID" value="TDL16679.1"/>
    <property type="molecule type" value="Genomic_DNA"/>
</dbReference>
<reference evidence="2 3" key="1">
    <citation type="submission" date="2018-06" db="EMBL/GenBank/DDBJ databases">
        <title>A transcriptomic atlas of mushroom development highlights an independent origin of complex multicellularity.</title>
        <authorList>
            <consortium name="DOE Joint Genome Institute"/>
            <person name="Krizsan K."/>
            <person name="Almasi E."/>
            <person name="Merenyi Z."/>
            <person name="Sahu N."/>
            <person name="Viragh M."/>
            <person name="Koszo T."/>
            <person name="Mondo S."/>
            <person name="Kiss B."/>
            <person name="Balint B."/>
            <person name="Kues U."/>
            <person name="Barry K."/>
            <person name="Hegedus J.C."/>
            <person name="Henrissat B."/>
            <person name="Johnson J."/>
            <person name="Lipzen A."/>
            <person name="Ohm R."/>
            <person name="Nagy I."/>
            <person name="Pangilinan J."/>
            <person name="Yan J."/>
            <person name="Xiong Y."/>
            <person name="Grigoriev I.V."/>
            <person name="Hibbett D.S."/>
            <person name="Nagy L.G."/>
        </authorList>
    </citation>
    <scope>NUCLEOTIDE SEQUENCE [LARGE SCALE GENOMIC DNA]</scope>
    <source>
        <strain evidence="2 3">SZMC22713</strain>
    </source>
</reference>
<feature type="region of interest" description="Disordered" evidence="1">
    <location>
        <begin position="143"/>
        <end position="167"/>
    </location>
</feature>
<protein>
    <submittedName>
        <fullName evidence="2">Uncharacterized protein</fullName>
    </submittedName>
</protein>
<sequence length="167" mass="19391">MHFHRYLGPQTVHEICHISEYIENKITPWTLILSTPVVQALFMRSLEAADCQVVQKSAPIVAMICCMFRGEDNENRWWAIADHTHSNQIRFMMTNYFLLQTAFHQLVHGGRSNIRGKMSHKPVCQLKSRESARFLQLLQTRRRQTSNAPMRVIKSKSSPRSGPELEK</sequence>
<evidence type="ECO:0000313" key="3">
    <source>
        <dbReference type="Proteomes" id="UP000294933"/>
    </source>
</evidence>